<dbReference type="Proteomes" id="UP000195913">
    <property type="component" value="Unassembled WGS sequence"/>
</dbReference>
<evidence type="ECO:0000313" key="3">
    <source>
        <dbReference type="EMBL" id="SJM71014.1"/>
    </source>
</evidence>
<evidence type="ECO:0000256" key="1">
    <source>
        <dbReference type="SAM" id="MobiDB-lite"/>
    </source>
</evidence>
<keyword evidence="2" id="KW-0812">Transmembrane</keyword>
<dbReference type="AlphaFoldDB" id="A0A1R4GSC7"/>
<proteinExistence type="predicted"/>
<name>A0A1R4GSC7_9MICC</name>
<feature type="compositionally biased region" description="Basic and acidic residues" evidence="1">
    <location>
        <begin position="1"/>
        <end position="11"/>
    </location>
</feature>
<sequence>MSDPSTGHEPEQGPEESQPEQPTRPIGPPEHPTTPIGSTGPLGVPAEEAPPMAPENHGMPLGTFVFGLVVMAIGLLILVSVFYNITLSGSTVAIILFLGAGLVLIGGGLVAARRSSRTHPTRS</sequence>
<accession>A0A1R4GSC7</accession>
<evidence type="ECO:0000256" key="2">
    <source>
        <dbReference type="SAM" id="Phobius"/>
    </source>
</evidence>
<reference evidence="3 4" key="1">
    <citation type="submission" date="2017-02" db="EMBL/GenBank/DDBJ databases">
        <authorList>
            <person name="Peterson S.W."/>
        </authorList>
    </citation>
    <scope>NUCLEOTIDE SEQUENCE [LARGE SCALE GENOMIC DNA]</scope>
    <source>
        <strain evidence="3 4">B Ar 00.02</strain>
    </source>
</reference>
<dbReference type="RefSeq" id="WP_087000251.1">
    <property type="nucleotide sequence ID" value="NZ_FUHW01000044.1"/>
</dbReference>
<protein>
    <submittedName>
        <fullName evidence="3">Uncharacterized protein</fullName>
    </submittedName>
</protein>
<gene>
    <name evidence="3" type="ORF">FM101_12890</name>
</gene>
<keyword evidence="2" id="KW-0472">Membrane</keyword>
<evidence type="ECO:0000313" key="4">
    <source>
        <dbReference type="Proteomes" id="UP000195913"/>
    </source>
</evidence>
<feature type="region of interest" description="Disordered" evidence="1">
    <location>
        <begin position="1"/>
        <end position="57"/>
    </location>
</feature>
<feature type="transmembrane region" description="Helical" evidence="2">
    <location>
        <begin position="91"/>
        <end position="112"/>
    </location>
</feature>
<keyword evidence="2" id="KW-1133">Transmembrane helix</keyword>
<feature type="transmembrane region" description="Helical" evidence="2">
    <location>
        <begin position="61"/>
        <end position="85"/>
    </location>
</feature>
<dbReference type="EMBL" id="FUHW01000044">
    <property type="protein sequence ID" value="SJM71014.1"/>
    <property type="molecule type" value="Genomic_DNA"/>
</dbReference>
<keyword evidence="4" id="KW-1185">Reference proteome</keyword>
<organism evidence="3 4">
    <name type="scientific">Arthrobacter rhombi</name>
    <dbReference type="NCBI Taxonomy" id="71253"/>
    <lineage>
        <taxon>Bacteria</taxon>
        <taxon>Bacillati</taxon>
        <taxon>Actinomycetota</taxon>
        <taxon>Actinomycetes</taxon>
        <taxon>Micrococcales</taxon>
        <taxon>Micrococcaceae</taxon>
        <taxon>Arthrobacter</taxon>
    </lineage>
</organism>